<proteinExistence type="predicted"/>
<dbReference type="AlphaFoldDB" id="A0A821L882"/>
<accession>A0A821L882</accession>
<protein>
    <submittedName>
        <fullName evidence="1">Uncharacterized protein</fullName>
    </submittedName>
</protein>
<evidence type="ECO:0000313" key="1">
    <source>
        <dbReference type="EMBL" id="CAF4747236.1"/>
    </source>
</evidence>
<comment type="caution">
    <text evidence="1">The sequence shown here is derived from an EMBL/GenBank/DDBJ whole genome shotgun (WGS) entry which is preliminary data.</text>
</comment>
<reference evidence="1" key="1">
    <citation type="submission" date="2021-02" db="EMBL/GenBank/DDBJ databases">
        <authorList>
            <person name="Nowell W R."/>
        </authorList>
    </citation>
    <scope>NUCLEOTIDE SEQUENCE</scope>
</reference>
<name>A0A821L882_9BILA</name>
<sequence length="36" mass="3985">EDVARDEALDGFEIGSSFNQDSKLTSRCGFEISVFD</sequence>
<keyword evidence="3" id="KW-1185">Reference proteome</keyword>
<evidence type="ECO:0000313" key="3">
    <source>
        <dbReference type="Proteomes" id="UP000663873"/>
    </source>
</evidence>
<dbReference type="Proteomes" id="UP000663873">
    <property type="component" value="Unassembled WGS sequence"/>
</dbReference>
<feature type="non-terminal residue" evidence="1">
    <location>
        <position position="1"/>
    </location>
</feature>
<evidence type="ECO:0000313" key="2">
    <source>
        <dbReference type="EMBL" id="CAF4909469.1"/>
    </source>
</evidence>
<dbReference type="EMBL" id="CAJOBP010040043">
    <property type="protein sequence ID" value="CAF4747236.1"/>
    <property type="molecule type" value="Genomic_DNA"/>
</dbReference>
<dbReference type="EMBL" id="CAJOBP010079352">
    <property type="protein sequence ID" value="CAF4909469.1"/>
    <property type="molecule type" value="Genomic_DNA"/>
</dbReference>
<gene>
    <name evidence="1" type="ORF">UJA718_LOCUS38713</name>
    <name evidence="2" type="ORF">UJA718_LOCUS45900</name>
</gene>
<organism evidence="1 3">
    <name type="scientific">Rotaria socialis</name>
    <dbReference type="NCBI Taxonomy" id="392032"/>
    <lineage>
        <taxon>Eukaryota</taxon>
        <taxon>Metazoa</taxon>
        <taxon>Spiralia</taxon>
        <taxon>Gnathifera</taxon>
        <taxon>Rotifera</taxon>
        <taxon>Eurotatoria</taxon>
        <taxon>Bdelloidea</taxon>
        <taxon>Philodinida</taxon>
        <taxon>Philodinidae</taxon>
        <taxon>Rotaria</taxon>
    </lineage>
</organism>